<evidence type="ECO:0000259" key="2">
    <source>
        <dbReference type="Pfam" id="PF08787"/>
    </source>
</evidence>
<sequence length="231" mass="26536">MFQSIQLITLASILTIIQTLSNQLSFKNLLAQSRALQVDPDEGWTEIKYEYEIQKDWNVSLNKRYSYDGDSDTHYFIVYKKDNPHNIKSTTKPRTEMAIRHYWTTNGSHQFEGEVYVPLGTSGVSLLQIFGGNMSATKPQATSFMLQIDNGNLTSQSNKVLQQDSYDRWIKVNIIHHASTRKILLFLDGINVYKTTDSGQDQHLFMCGANTQKNASNLMIVKWRNIKIFTK</sequence>
<keyword evidence="1" id="KW-0732">Signal</keyword>
<evidence type="ECO:0000313" key="3">
    <source>
        <dbReference type="EMBL" id="CDW83251.1"/>
    </source>
</evidence>
<organism evidence="3 4">
    <name type="scientific">Stylonychia lemnae</name>
    <name type="common">Ciliate</name>
    <dbReference type="NCBI Taxonomy" id="5949"/>
    <lineage>
        <taxon>Eukaryota</taxon>
        <taxon>Sar</taxon>
        <taxon>Alveolata</taxon>
        <taxon>Ciliophora</taxon>
        <taxon>Intramacronucleata</taxon>
        <taxon>Spirotrichea</taxon>
        <taxon>Stichotrichia</taxon>
        <taxon>Sporadotrichida</taxon>
        <taxon>Oxytrichidae</taxon>
        <taxon>Stylonychinae</taxon>
        <taxon>Stylonychia</taxon>
    </lineage>
</organism>
<dbReference type="InterPro" id="IPR014895">
    <property type="entry name" value="Alginate_lyase_2"/>
</dbReference>
<feature type="signal peptide" evidence="1">
    <location>
        <begin position="1"/>
        <end position="19"/>
    </location>
</feature>
<dbReference type="PANTHER" id="PTHR33681:SF4">
    <property type="entry name" value="OS12G0171100 PROTEIN"/>
    <property type="match status" value="1"/>
</dbReference>
<evidence type="ECO:0000313" key="4">
    <source>
        <dbReference type="Proteomes" id="UP000039865"/>
    </source>
</evidence>
<feature type="domain" description="Alginate lyase 2" evidence="2">
    <location>
        <begin position="52"/>
        <end position="229"/>
    </location>
</feature>
<dbReference type="EMBL" id="CCKQ01011683">
    <property type="protein sequence ID" value="CDW83251.1"/>
    <property type="molecule type" value="Genomic_DNA"/>
</dbReference>
<keyword evidence="4" id="KW-1185">Reference proteome</keyword>
<accession>A0A078AMV2</accession>
<gene>
    <name evidence="3" type="primary">Contig4647.g4963</name>
    <name evidence="3" type="ORF">STYLEM_12293</name>
</gene>
<feature type="chain" id="PRO_5001729558" description="Alginate lyase 2 domain-containing protein" evidence="1">
    <location>
        <begin position="20"/>
        <end position="231"/>
    </location>
</feature>
<dbReference type="Proteomes" id="UP000039865">
    <property type="component" value="Unassembled WGS sequence"/>
</dbReference>
<dbReference type="PANTHER" id="PTHR33681">
    <property type="entry name" value="BINDING PROTEIN, PUTATIVE, EXPRESSED-RELATED"/>
    <property type="match status" value="1"/>
</dbReference>
<dbReference type="InParanoid" id="A0A078AMV2"/>
<proteinExistence type="predicted"/>
<reference evidence="3 4" key="1">
    <citation type="submission" date="2014-06" db="EMBL/GenBank/DDBJ databases">
        <authorList>
            <person name="Swart Estienne"/>
        </authorList>
    </citation>
    <scope>NUCLEOTIDE SEQUENCE [LARGE SCALE GENOMIC DNA]</scope>
    <source>
        <strain evidence="3 4">130c</strain>
    </source>
</reference>
<dbReference type="AlphaFoldDB" id="A0A078AMV2"/>
<dbReference type="Pfam" id="PF08787">
    <property type="entry name" value="Alginate_lyase2"/>
    <property type="match status" value="1"/>
</dbReference>
<protein>
    <recommendedName>
        <fullName evidence="2">Alginate lyase 2 domain-containing protein</fullName>
    </recommendedName>
</protein>
<dbReference type="OrthoDB" id="4221926at2759"/>
<name>A0A078AMV2_STYLE</name>
<evidence type="ECO:0000256" key="1">
    <source>
        <dbReference type="SAM" id="SignalP"/>
    </source>
</evidence>